<dbReference type="AlphaFoldDB" id="A0A836JUV7"/>
<keyword evidence="3" id="KW-1185">Reference proteome</keyword>
<dbReference type="InterPro" id="IPR005135">
    <property type="entry name" value="Endo/exonuclease/phosphatase"/>
</dbReference>
<dbReference type="EMBL" id="JAANIA010001439">
    <property type="protein sequence ID" value="KAG5320515.1"/>
    <property type="molecule type" value="Genomic_DNA"/>
</dbReference>
<feature type="non-terminal residue" evidence="2">
    <location>
        <position position="308"/>
    </location>
</feature>
<protein>
    <submittedName>
        <fullName evidence="2">RTJK polymerase</fullName>
    </submittedName>
</protein>
<name>A0A836JUV7_9HYME</name>
<proteinExistence type="predicted"/>
<dbReference type="PANTHER" id="PTHR33273:SF4">
    <property type="entry name" value="ENDONUCLEASE_EXONUCLEASE_PHOSPHATASE DOMAIN-CONTAINING PROTEIN"/>
    <property type="match status" value="1"/>
</dbReference>
<sequence>RNFKIAIWNANGLAQRASELKFFLKENNIDIMLISETHFSQKSYLKIPNYNIYDTNHPNGKAHGGTAVIVKFTIRHFENSSCKLDFLQAASITVEDSSGPITFAAIYCPPKYTITQEHFNEFFDNLGQCFIAGGDYNVKHPWWGSRQTTPTPRGRQLYAAMQEKHLFPLSTGEPTYWPTDICKTPDLIDFAILKGINQTYFTVSSCFDLSSHHSPVLISYEGEVKHKQKKNPIYSMKTDWNRYRDIVEYKLTCDIPLKTTNDLKNSIKTLTKIILDAVKESTPRVTTKADAPFIPKKKSLIKSKKREN</sequence>
<feature type="non-terminal residue" evidence="2">
    <location>
        <position position="1"/>
    </location>
</feature>
<dbReference type="PANTHER" id="PTHR33273">
    <property type="entry name" value="DOMAIN-CONTAINING PROTEIN, PUTATIVE-RELATED"/>
    <property type="match status" value="1"/>
</dbReference>
<evidence type="ECO:0000313" key="3">
    <source>
        <dbReference type="Proteomes" id="UP000668214"/>
    </source>
</evidence>
<gene>
    <name evidence="2" type="ORF">G6Z78_0013237</name>
</gene>
<accession>A0A836JUV7</accession>
<dbReference type="SUPFAM" id="SSF56219">
    <property type="entry name" value="DNase I-like"/>
    <property type="match status" value="1"/>
</dbReference>
<reference evidence="2" key="1">
    <citation type="submission" date="2020-02" db="EMBL/GenBank/DDBJ databases">
        <title>Relaxed selection underlies rapid genomic changes in the transitions from sociality to social parasitism in ants.</title>
        <authorList>
            <person name="Bi X."/>
        </authorList>
    </citation>
    <scope>NUCLEOTIDE SEQUENCE</scope>
    <source>
        <strain evidence="2">BGI-DK2014c</strain>
        <tissue evidence="2">Whole body</tissue>
    </source>
</reference>
<dbReference type="GO" id="GO:0003824">
    <property type="term" value="F:catalytic activity"/>
    <property type="evidence" value="ECO:0007669"/>
    <property type="project" value="InterPro"/>
</dbReference>
<dbReference type="Pfam" id="PF14529">
    <property type="entry name" value="Exo_endo_phos_2"/>
    <property type="match status" value="1"/>
</dbReference>
<dbReference type="InterPro" id="IPR036691">
    <property type="entry name" value="Endo/exonu/phosph_ase_sf"/>
</dbReference>
<evidence type="ECO:0000313" key="2">
    <source>
        <dbReference type="EMBL" id="KAG5320515.1"/>
    </source>
</evidence>
<evidence type="ECO:0000259" key="1">
    <source>
        <dbReference type="Pfam" id="PF14529"/>
    </source>
</evidence>
<dbReference type="Proteomes" id="UP000668214">
    <property type="component" value="Unassembled WGS sequence"/>
</dbReference>
<organism evidence="2 3">
    <name type="scientific">Pseudoatta argentina</name>
    <dbReference type="NCBI Taxonomy" id="621737"/>
    <lineage>
        <taxon>Eukaryota</taxon>
        <taxon>Metazoa</taxon>
        <taxon>Ecdysozoa</taxon>
        <taxon>Arthropoda</taxon>
        <taxon>Hexapoda</taxon>
        <taxon>Insecta</taxon>
        <taxon>Pterygota</taxon>
        <taxon>Neoptera</taxon>
        <taxon>Endopterygota</taxon>
        <taxon>Hymenoptera</taxon>
        <taxon>Apocrita</taxon>
        <taxon>Aculeata</taxon>
        <taxon>Formicoidea</taxon>
        <taxon>Formicidae</taxon>
        <taxon>Myrmicinae</taxon>
        <taxon>Pseudoatta</taxon>
    </lineage>
</organism>
<dbReference type="Gene3D" id="3.60.10.10">
    <property type="entry name" value="Endonuclease/exonuclease/phosphatase"/>
    <property type="match status" value="1"/>
</dbReference>
<feature type="domain" description="Endonuclease/exonuclease/phosphatase" evidence="1">
    <location>
        <begin position="101"/>
        <end position="216"/>
    </location>
</feature>
<comment type="caution">
    <text evidence="2">The sequence shown here is derived from an EMBL/GenBank/DDBJ whole genome shotgun (WGS) entry which is preliminary data.</text>
</comment>